<evidence type="ECO:0000256" key="4">
    <source>
        <dbReference type="ARBA" id="ARBA00022989"/>
    </source>
</evidence>
<evidence type="ECO:0000256" key="3">
    <source>
        <dbReference type="ARBA" id="ARBA00022729"/>
    </source>
</evidence>
<dbReference type="GO" id="GO:0005789">
    <property type="term" value="C:endoplasmic reticulum membrane"/>
    <property type="evidence" value="ECO:0007669"/>
    <property type="project" value="TreeGrafter"/>
</dbReference>
<proteinExistence type="predicted"/>
<dbReference type="OrthoDB" id="10265193at2759"/>
<dbReference type="SUPFAM" id="SSF49899">
    <property type="entry name" value="Concanavalin A-like lectins/glucanases"/>
    <property type="match status" value="1"/>
</dbReference>
<feature type="transmembrane region" description="Helical" evidence="7">
    <location>
        <begin position="468"/>
        <end position="490"/>
    </location>
</feature>
<feature type="signal peptide" evidence="8">
    <location>
        <begin position="1"/>
        <end position="22"/>
    </location>
</feature>
<dbReference type="InterPro" id="IPR005052">
    <property type="entry name" value="Lectin_leg"/>
</dbReference>
<evidence type="ECO:0000256" key="6">
    <source>
        <dbReference type="SAM" id="Coils"/>
    </source>
</evidence>
<evidence type="ECO:0000256" key="1">
    <source>
        <dbReference type="ARBA" id="ARBA00004479"/>
    </source>
</evidence>
<comment type="caution">
    <text evidence="10">The sequence shown here is derived from an EMBL/GenBank/DDBJ whole genome shotgun (WGS) entry which is preliminary data.</text>
</comment>
<dbReference type="GO" id="GO:0005537">
    <property type="term" value="F:D-mannose binding"/>
    <property type="evidence" value="ECO:0007669"/>
    <property type="project" value="TreeGrafter"/>
</dbReference>
<dbReference type="GeneID" id="26838660"/>
<name>A0A0V1Q226_9ASCO</name>
<organism evidence="10 11">
    <name type="scientific">Debaryomyces fabryi</name>
    <dbReference type="NCBI Taxonomy" id="58627"/>
    <lineage>
        <taxon>Eukaryota</taxon>
        <taxon>Fungi</taxon>
        <taxon>Dikarya</taxon>
        <taxon>Ascomycota</taxon>
        <taxon>Saccharomycotina</taxon>
        <taxon>Pichiomycetes</taxon>
        <taxon>Debaryomycetaceae</taxon>
        <taxon>Debaryomyces</taxon>
    </lineage>
</organism>
<protein>
    <recommendedName>
        <fullName evidence="9">L-type lectin-like domain-containing protein</fullName>
    </recommendedName>
</protein>
<evidence type="ECO:0000313" key="10">
    <source>
        <dbReference type="EMBL" id="KSA02568.1"/>
    </source>
</evidence>
<dbReference type="CDD" id="cd06903">
    <property type="entry name" value="lectin_EMP46_EMP47"/>
    <property type="match status" value="1"/>
</dbReference>
<dbReference type="GO" id="GO:0030134">
    <property type="term" value="C:COPII-coated ER to Golgi transport vesicle"/>
    <property type="evidence" value="ECO:0007669"/>
    <property type="project" value="TreeGrafter"/>
</dbReference>
<feature type="domain" description="L-type lectin-like" evidence="9">
    <location>
        <begin position="37"/>
        <end position="260"/>
    </location>
</feature>
<gene>
    <name evidence="10" type="ORF">AC631_01651</name>
</gene>
<keyword evidence="4 7" id="KW-1133">Transmembrane helix</keyword>
<dbReference type="PANTHER" id="PTHR12223:SF28">
    <property type="entry name" value="LECTIN, MANNOSE BINDING 1 LIKE"/>
    <property type="match status" value="1"/>
</dbReference>
<dbReference type="GO" id="GO:0006888">
    <property type="term" value="P:endoplasmic reticulum to Golgi vesicle-mediated transport"/>
    <property type="evidence" value="ECO:0007669"/>
    <property type="project" value="TreeGrafter"/>
</dbReference>
<evidence type="ECO:0000256" key="5">
    <source>
        <dbReference type="ARBA" id="ARBA00023136"/>
    </source>
</evidence>
<dbReference type="InterPro" id="IPR035661">
    <property type="entry name" value="EMP46/EMP47_N"/>
</dbReference>
<dbReference type="EMBL" id="LMYN01000024">
    <property type="protein sequence ID" value="KSA02568.1"/>
    <property type="molecule type" value="Genomic_DNA"/>
</dbReference>
<dbReference type="Proteomes" id="UP000054251">
    <property type="component" value="Unassembled WGS sequence"/>
</dbReference>
<keyword evidence="2 7" id="KW-0812">Transmembrane</keyword>
<dbReference type="AlphaFoldDB" id="A0A0V1Q226"/>
<dbReference type="GO" id="GO:0000139">
    <property type="term" value="C:Golgi membrane"/>
    <property type="evidence" value="ECO:0007669"/>
    <property type="project" value="TreeGrafter"/>
</dbReference>
<keyword evidence="5 7" id="KW-0472">Membrane</keyword>
<dbReference type="Pfam" id="PF03388">
    <property type="entry name" value="Lectin_leg-like"/>
    <property type="match status" value="1"/>
</dbReference>
<dbReference type="InterPro" id="IPR013320">
    <property type="entry name" value="ConA-like_dom_sf"/>
</dbReference>
<dbReference type="PANTHER" id="PTHR12223">
    <property type="entry name" value="VESICULAR MANNOSE-BINDING LECTIN"/>
    <property type="match status" value="1"/>
</dbReference>
<keyword evidence="6" id="KW-0175">Coiled coil</keyword>
<dbReference type="Gene3D" id="2.60.120.200">
    <property type="match status" value="1"/>
</dbReference>
<evidence type="ECO:0000256" key="8">
    <source>
        <dbReference type="SAM" id="SignalP"/>
    </source>
</evidence>
<evidence type="ECO:0000256" key="7">
    <source>
        <dbReference type="SAM" id="Phobius"/>
    </source>
</evidence>
<evidence type="ECO:0000259" key="9">
    <source>
        <dbReference type="PROSITE" id="PS51328"/>
    </source>
</evidence>
<reference evidence="10 11" key="1">
    <citation type="submission" date="2015-11" db="EMBL/GenBank/DDBJ databases">
        <title>The genome of Debaryomyces fabryi.</title>
        <authorList>
            <person name="Tafer H."/>
            <person name="Lopandic K."/>
        </authorList>
    </citation>
    <scope>NUCLEOTIDE SEQUENCE [LARGE SCALE GENOMIC DNA]</scope>
    <source>
        <strain evidence="10 11">CBS 789</strain>
    </source>
</reference>
<accession>A0A0V1Q226</accession>
<keyword evidence="11" id="KW-1185">Reference proteome</keyword>
<dbReference type="GO" id="GO:0005793">
    <property type="term" value="C:endoplasmic reticulum-Golgi intermediate compartment"/>
    <property type="evidence" value="ECO:0007669"/>
    <property type="project" value="TreeGrafter"/>
</dbReference>
<dbReference type="InterPro" id="IPR051136">
    <property type="entry name" value="Intracellular_Lectin-GPT"/>
</dbReference>
<evidence type="ECO:0000256" key="2">
    <source>
        <dbReference type="ARBA" id="ARBA00022692"/>
    </source>
</evidence>
<keyword evidence="3 8" id="KW-0732">Signal</keyword>
<evidence type="ECO:0000313" key="11">
    <source>
        <dbReference type="Proteomes" id="UP000054251"/>
    </source>
</evidence>
<feature type="chain" id="PRO_5006884559" description="L-type lectin-like domain-containing protein" evidence="8">
    <location>
        <begin position="23"/>
        <end position="500"/>
    </location>
</feature>
<dbReference type="RefSeq" id="XP_015468670.1">
    <property type="nucleotide sequence ID" value="XM_015610481.1"/>
</dbReference>
<sequence length="500" mass="56843">MISKGMFIFFLWLSNIFGVGLAIIPNVDNIDRSNSNSQHNEPGHLSLPNLLHANNINDLDLTWDVLSNVKLDTGRLIIDNNNGAVWSKAHLANTVDEWTIEMVFRSSGTSKKDLAFGDTNGLALWLIDSSNSLPINVKNVDNFGGPSQFDGFQFLVNTREKRGLKIFNNDGTKTLGNTIDQSIGDCSFNYLDSLVPFTMRVSYSKRRKWFKVQIDNNLCFKTDQIILPNDLNDFMFGITGNISPSSQEAFEILKLDVWTHLTEDAIDDHALMSDGHLKIEYKTVTADDPKDTYIPPSKIRESLMERNRKHREEILRQQREAQQEGNKDNKIDMLLNDISFKLENLELRLSSMDSSVGSGDTSYDTKVLGAQLKDITAIQAQQQEALFNLQQGYDKFKTTLGHQYTELLQAVSKLNEKVIGEVREHQYSTEELSKKVDLLMSNHKEVAYQYQNGNNDFKNNDSDLLPSIIRWVLIPVVVGIILLTIVVYRLRHDIKHSKLL</sequence>
<comment type="subcellular location">
    <subcellularLocation>
        <location evidence="1">Membrane</location>
        <topology evidence="1">Single-pass type I membrane protein</topology>
    </subcellularLocation>
</comment>
<feature type="coiled-coil region" evidence="6">
    <location>
        <begin position="300"/>
        <end position="327"/>
    </location>
</feature>
<dbReference type="PROSITE" id="PS51328">
    <property type="entry name" value="L_LECTIN_LIKE"/>
    <property type="match status" value="1"/>
</dbReference>